<comment type="caution">
    <text evidence="3">The sequence shown here is derived from an EMBL/GenBank/DDBJ whole genome shotgun (WGS) entry which is preliminary data.</text>
</comment>
<evidence type="ECO:0000259" key="2">
    <source>
        <dbReference type="PROSITE" id="PS50902"/>
    </source>
</evidence>
<accession>A0ABR6VJN0</accession>
<dbReference type="SUPFAM" id="SSF52218">
    <property type="entry name" value="Flavoproteins"/>
    <property type="match status" value="1"/>
</dbReference>
<dbReference type="PANTHER" id="PTHR39201">
    <property type="entry name" value="EXPORTED PROTEIN-RELATED"/>
    <property type="match status" value="1"/>
</dbReference>
<dbReference type="Gene3D" id="3.40.50.360">
    <property type="match status" value="1"/>
</dbReference>
<feature type="domain" description="Flavodoxin-like" evidence="2">
    <location>
        <begin position="43"/>
        <end position="200"/>
    </location>
</feature>
<dbReference type="Pfam" id="PF12682">
    <property type="entry name" value="Flavodoxin_4"/>
    <property type="match status" value="1"/>
</dbReference>
<keyword evidence="4" id="KW-1185">Reference proteome</keyword>
<keyword evidence="1" id="KW-0732">Signal</keyword>
<dbReference type="Proteomes" id="UP000606870">
    <property type="component" value="Unassembled WGS sequence"/>
</dbReference>
<organism evidence="3 4">
    <name type="scientific">Megasphaera hominis</name>
    <dbReference type="NCBI Taxonomy" id="159836"/>
    <lineage>
        <taxon>Bacteria</taxon>
        <taxon>Bacillati</taxon>
        <taxon>Bacillota</taxon>
        <taxon>Negativicutes</taxon>
        <taxon>Veillonellales</taxon>
        <taxon>Veillonellaceae</taxon>
        <taxon>Megasphaera</taxon>
    </lineage>
</organism>
<feature type="chain" id="PRO_5045132005" evidence="1">
    <location>
        <begin position="18"/>
        <end position="200"/>
    </location>
</feature>
<name>A0ABR6VJN0_9FIRM</name>
<dbReference type="PROSITE" id="PS00201">
    <property type="entry name" value="FLAVODOXIN"/>
    <property type="match status" value="1"/>
</dbReference>
<dbReference type="InterPro" id="IPR029039">
    <property type="entry name" value="Flavoprotein-like_sf"/>
</dbReference>
<feature type="signal peptide" evidence="1">
    <location>
        <begin position="1"/>
        <end position="17"/>
    </location>
</feature>
<dbReference type="PANTHER" id="PTHR39201:SF1">
    <property type="entry name" value="FLAVODOXIN-LIKE DOMAIN-CONTAINING PROTEIN"/>
    <property type="match status" value="1"/>
</dbReference>
<dbReference type="EMBL" id="JACOGK010000016">
    <property type="protein sequence ID" value="MBC3536919.1"/>
    <property type="molecule type" value="Genomic_DNA"/>
</dbReference>
<sequence>MLLLLACVLSLGLAACGANTTGANTQNKESQEAVQAINHNGKVLVVYFSGTGNTKRVATDIAKATNADVLELQPVQPYSKEDLDYHNKESRVMKEMDNKALRDIPLVKDQPDNWSQYDTVFVGYPIWRHNAAWPIDNFIKHNDFTGKTVIPFATSVDSGIGESGKLLQQMAGTGNWHTGHRFASGASASEVQEWVKSLGF</sequence>
<protein>
    <submittedName>
        <fullName evidence="3">Flavodoxin</fullName>
    </submittedName>
</protein>
<proteinExistence type="predicted"/>
<reference evidence="3 4" key="1">
    <citation type="submission" date="2020-08" db="EMBL/GenBank/DDBJ databases">
        <authorList>
            <person name="Liu C."/>
            <person name="Sun Q."/>
        </authorList>
    </citation>
    <scope>NUCLEOTIDE SEQUENCE [LARGE SCALE GENOMIC DNA]</scope>
    <source>
        <strain evidence="3 4">NSJ-59</strain>
    </source>
</reference>
<dbReference type="InterPro" id="IPR001226">
    <property type="entry name" value="Flavodoxin_CS"/>
</dbReference>
<dbReference type="InterPro" id="IPR008254">
    <property type="entry name" value="Flavodoxin/NO_synth"/>
</dbReference>
<dbReference type="PROSITE" id="PS50902">
    <property type="entry name" value="FLAVODOXIN_LIKE"/>
    <property type="match status" value="1"/>
</dbReference>
<gene>
    <name evidence="3" type="ORF">H8J70_06615</name>
</gene>
<evidence type="ECO:0000313" key="4">
    <source>
        <dbReference type="Proteomes" id="UP000606870"/>
    </source>
</evidence>
<evidence type="ECO:0000313" key="3">
    <source>
        <dbReference type="EMBL" id="MBC3536919.1"/>
    </source>
</evidence>
<evidence type="ECO:0000256" key="1">
    <source>
        <dbReference type="SAM" id="SignalP"/>
    </source>
</evidence>